<keyword evidence="3" id="KW-1185">Reference proteome</keyword>
<evidence type="ECO:0000313" key="3">
    <source>
        <dbReference type="Proteomes" id="UP001318682"/>
    </source>
</evidence>
<feature type="chain" id="PRO_5046213244" description="DUF2125 domain-containing protein" evidence="1">
    <location>
        <begin position="25"/>
        <end position="503"/>
    </location>
</feature>
<gene>
    <name evidence="2" type="ORF">ROLI_037570</name>
</gene>
<dbReference type="InterPro" id="IPR018666">
    <property type="entry name" value="DUF2125"/>
</dbReference>
<protein>
    <recommendedName>
        <fullName evidence="4">DUF2125 domain-containing protein</fullName>
    </recommendedName>
</protein>
<evidence type="ECO:0008006" key="4">
    <source>
        <dbReference type="Google" id="ProtNLM"/>
    </source>
</evidence>
<dbReference type="Proteomes" id="UP001318682">
    <property type="component" value="Chromosome"/>
</dbReference>
<dbReference type="Pfam" id="PF09898">
    <property type="entry name" value="DUF2125"/>
    <property type="match status" value="1"/>
</dbReference>
<proteinExistence type="predicted"/>
<evidence type="ECO:0000313" key="2">
    <source>
        <dbReference type="EMBL" id="WVX50658.1"/>
    </source>
</evidence>
<dbReference type="EMBL" id="CP143423">
    <property type="protein sequence ID" value="WVX50658.1"/>
    <property type="molecule type" value="Genomic_DNA"/>
</dbReference>
<organism evidence="2 3">
    <name type="scientific">Roseobacter fucihabitans</name>
    <dbReference type="NCBI Taxonomy" id="1537242"/>
    <lineage>
        <taxon>Bacteria</taxon>
        <taxon>Pseudomonadati</taxon>
        <taxon>Pseudomonadota</taxon>
        <taxon>Alphaproteobacteria</taxon>
        <taxon>Rhodobacterales</taxon>
        <taxon>Roseobacteraceae</taxon>
        <taxon>Roseobacter</taxon>
    </lineage>
</organism>
<name>A0ABZ2BXF1_9RHOB</name>
<dbReference type="RefSeq" id="WP_187431944.1">
    <property type="nucleotide sequence ID" value="NZ_CP143423.1"/>
</dbReference>
<sequence>MSFLSFRSIASVTLALSMGHAAHADLTAQNVWSDWQSQFEGFGNDVSATETQSGDTLILNDLTISTPGSEEAAATRLQMGQVTFTENNDGTVSIALPDLMPFQMQIIGEDGKPADIEMEIRQSGLVSTVSGVPTQMTNSYTAQSMDIVLTDLTLDGEKLSSETARFNLGLTDLAGSTTSTVGGKRVMDQNMQASTVTYSLAFTDPEGGGDLQANGQMADISFEGSSQSPLSKVASGDISALLAAGMGGGGTFAYAAGASNMTVTENAAEVFSSTTTSTGGTLNVEFSPEGLAYSGDQNNLKLAMTSPDFPVPVDLDMVKSSFNLAVPVQKSEAAEDFALGFSLNDFSVSDTLWGLFDPSAQLPRNPATIALDLTGKARVLANIFDPALEEFEGPPAALETLDIKKLQITIAGAELTGEGAFRFDNNTPDAMPQPVGIADLSLVGGNKLIDTLVAMGLLPEDQAMGARMMMGLLAAPGAQPDTLNSRIEINAQGHVLANGQRIQ</sequence>
<keyword evidence="1" id="KW-0732">Signal</keyword>
<evidence type="ECO:0000256" key="1">
    <source>
        <dbReference type="SAM" id="SignalP"/>
    </source>
</evidence>
<reference evidence="3" key="1">
    <citation type="submission" date="2024-01" db="EMBL/GenBank/DDBJ databases">
        <title>Roseobacter fucihabitans sp. nov., isolated from the brown alga Fucus spiralis.</title>
        <authorList>
            <person name="Hahnke S."/>
            <person name="Berger M."/>
            <person name="Schlingloff A."/>
            <person name="Athale I."/>
            <person name="Neumann-Schaal M."/>
            <person name="Adenaya A."/>
            <person name="Poehlein A."/>
            <person name="Daniel R."/>
            <person name="Pertersen J."/>
            <person name="Brinkhoff T."/>
        </authorList>
    </citation>
    <scope>NUCLEOTIDE SEQUENCE [LARGE SCALE GENOMIC DNA]</scope>
    <source>
        <strain evidence="3">B14</strain>
    </source>
</reference>
<accession>A0ABZ2BXF1</accession>
<feature type="signal peptide" evidence="1">
    <location>
        <begin position="1"/>
        <end position="24"/>
    </location>
</feature>